<dbReference type="InterPro" id="IPR019620">
    <property type="entry name" value="Metal-bd_prot_put"/>
</dbReference>
<gene>
    <name evidence="1" type="ORF">DI392_01835</name>
</gene>
<protein>
    <recommendedName>
        <fullName evidence="3">DUF2492 family protein</fullName>
    </recommendedName>
</protein>
<evidence type="ECO:0000313" key="2">
    <source>
        <dbReference type="Proteomes" id="UP000245362"/>
    </source>
</evidence>
<dbReference type="OrthoDB" id="285410at2"/>
<reference evidence="1 2" key="1">
    <citation type="submission" date="2018-05" db="EMBL/GenBank/DDBJ databases">
        <title>Vibrio limimaris sp. nov., isolated from marine sediment.</title>
        <authorList>
            <person name="Li C.-M."/>
        </authorList>
    </citation>
    <scope>NUCLEOTIDE SEQUENCE [LARGE SCALE GENOMIC DNA]</scope>
    <source>
        <strain evidence="1 2">E4404</strain>
    </source>
</reference>
<organism evidence="1 2">
    <name type="scientific">Vibrio albus</name>
    <dbReference type="NCBI Taxonomy" id="2200953"/>
    <lineage>
        <taxon>Bacteria</taxon>
        <taxon>Pseudomonadati</taxon>
        <taxon>Pseudomonadota</taxon>
        <taxon>Gammaproteobacteria</taxon>
        <taxon>Vibrionales</taxon>
        <taxon>Vibrionaceae</taxon>
        <taxon>Vibrio</taxon>
    </lineage>
</organism>
<dbReference type="RefSeq" id="WP_109318195.1">
    <property type="nucleotide sequence ID" value="NZ_QFWT01000001.1"/>
</dbReference>
<keyword evidence="2" id="KW-1185">Reference proteome</keyword>
<dbReference type="AlphaFoldDB" id="A0A2U3BE43"/>
<dbReference type="Pfam" id="PF10678">
    <property type="entry name" value="DUF2492"/>
    <property type="match status" value="1"/>
</dbReference>
<comment type="caution">
    <text evidence="1">The sequence shown here is derived from an EMBL/GenBank/DDBJ whole genome shotgun (WGS) entry which is preliminary data.</text>
</comment>
<accession>A0A2U3BE43</accession>
<proteinExistence type="predicted"/>
<evidence type="ECO:0008006" key="3">
    <source>
        <dbReference type="Google" id="ProtNLM"/>
    </source>
</evidence>
<dbReference type="Proteomes" id="UP000245362">
    <property type="component" value="Unassembled WGS sequence"/>
</dbReference>
<name>A0A2U3BE43_9VIBR</name>
<dbReference type="EMBL" id="QFWT01000001">
    <property type="protein sequence ID" value="PWI35043.1"/>
    <property type="molecule type" value="Genomic_DNA"/>
</dbReference>
<sequence>MSRSVHGHKVMDLLSESDKVFNKVEFLKEMAITFGEDAAFHTCSEKELSAEGLIDLLLNKGKFIESENGLTMAANSRCDH</sequence>
<dbReference type="NCBIfam" id="TIGR03853">
    <property type="entry name" value="matur_matur"/>
    <property type="match status" value="1"/>
</dbReference>
<evidence type="ECO:0000313" key="1">
    <source>
        <dbReference type="EMBL" id="PWI35043.1"/>
    </source>
</evidence>